<feature type="transmembrane region" description="Helical" evidence="7">
    <location>
        <begin position="213"/>
        <end position="234"/>
    </location>
</feature>
<evidence type="ECO:0000256" key="2">
    <source>
        <dbReference type="ARBA" id="ARBA00007362"/>
    </source>
</evidence>
<keyword evidence="4 7" id="KW-0812">Transmembrane</keyword>
<organism evidence="9 10">
    <name type="scientific">Clostridium tetani (strain Massachusetts / E88)</name>
    <dbReference type="NCBI Taxonomy" id="212717"/>
    <lineage>
        <taxon>Bacteria</taxon>
        <taxon>Bacillati</taxon>
        <taxon>Bacillota</taxon>
        <taxon>Clostridia</taxon>
        <taxon>Eubacteriales</taxon>
        <taxon>Clostridiaceae</taxon>
        <taxon>Clostridium</taxon>
    </lineage>
</organism>
<dbReference type="STRING" id="212717.CTC_00979"/>
<keyword evidence="3" id="KW-1003">Cell membrane</keyword>
<reference evidence="9 10" key="1">
    <citation type="journal article" date="2003" name="Proc. Natl. Acad. Sci. U.S.A.">
        <title>The genome sequence of Clostridium tetani, the causative agent of tetanus disease.</title>
        <authorList>
            <person name="Brueggemann H."/>
            <person name="Baumer S."/>
            <person name="Fricke W.F."/>
            <person name="Wiezer A."/>
            <person name="Liesegang H."/>
            <person name="Decker I."/>
            <person name="Herzberg C."/>
            <person name="Martinez-Arias R."/>
            <person name="Merkl R."/>
            <person name="Henne A."/>
            <person name="Gottschalk G."/>
        </authorList>
    </citation>
    <scope>NUCLEOTIDE SEQUENCE [LARGE SCALE GENOMIC DNA]</scope>
    <source>
        <strain evidence="10">Massachusetts / E88</strain>
    </source>
</reference>
<dbReference type="InterPro" id="IPR050638">
    <property type="entry name" value="AA-Vitamin_Transporters"/>
</dbReference>
<evidence type="ECO:0000313" key="10">
    <source>
        <dbReference type="Proteomes" id="UP000001412"/>
    </source>
</evidence>
<feature type="transmembrane region" description="Helical" evidence="7">
    <location>
        <begin position="184"/>
        <end position="207"/>
    </location>
</feature>
<feature type="domain" description="EamA" evidence="8">
    <location>
        <begin position="153"/>
        <end position="286"/>
    </location>
</feature>
<dbReference type="InterPro" id="IPR000620">
    <property type="entry name" value="EamA_dom"/>
</dbReference>
<feature type="transmembrane region" description="Helical" evidence="7">
    <location>
        <begin position="7"/>
        <end position="25"/>
    </location>
</feature>
<dbReference type="RefSeq" id="WP_011099229.1">
    <property type="nucleotide sequence ID" value="NC_004557.1"/>
</dbReference>
<protein>
    <submittedName>
        <fullName evidence="9">Membrane spanning protein</fullName>
    </submittedName>
</protein>
<keyword evidence="5 7" id="KW-1133">Transmembrane helix</keyword>
<dbReference type="Proteomes" id="UP000001412">
    <property type="component" value="Chromosome"/>
</dbReference>
<evidence type="ECO:0000256" key="7">
    <source>
        <dbReference type="SAM" id="Phobius"/>
    </source>
</evidence>
<dbReference type="HOGENOM" id="CLU_033863_4_1_9"/>
<accession>Q896M3</accession>
<feature type="transmembrane region" description="Helical" evidence="7">
    <location>
        <begin position="37"/>
        <end position="55"/>
    </location>
</feature>
<comment type="subcellular location">
    <subcellularLocation>
        <location evidence="1">Cell membrane</location>
        <topology evidence="1">Multi-pass membrane protein</topology>
    </subcellularLocation>
</comment>
<dbReference type="Pfam" id="PF00892">
    <property type="entry name" value="EamA"/>
    <property type="match status" value="2"/>
</dbReference>
<evidence type="ECO:0000256" key="5">
    <source>
        <dbReference type="ARBA" id="ARBA00022989"/>
    </source>
</evidence>
<dbReference type="GO" id="GO:0005886">
    <property type="term" value="C:plasma membrane"/>
    <property type="evidence" value="ECO:0007669"/>
    <property type="project" value="UniProtKB-SubCell"/>
</dbReference>
<feature type="transmembrane region" description="Helical" evidence="7">
    <location>
        <begin position="67"/>
        <end position="84"/>
    </location>
</feature>
<name>Q896M3_CLOTE</name>
<evidence type="ECO:0000256" key="3">
    <source>
        <dbReference type="ARBA" id="ARBA00022475"/>
    </source>
</evidence>
<dbReference type="KEGG" id="ctc:CTC_00979"/>
<proteinExistence type="inferred from homology"/>
<evidence type="ECO:0000256" key="1">
    <source>
        <dbReference type="ARBA" id="ARBA00004651"/>
    </source>
</evidence>
<dbReference type="InterPro" id="IPR037185">
    <property type="entry name" value="EmrE-like"/>
</dbReference>
<comment type="similarity">
    <text evidence="2">Belongs to the EamA transporter family.</text>
</comment>
<dbReference type="AlphaFoldDB" id="Q896M3"/>
<keyword evidence="6 7" id="KW-0472">Membrane</keyword>
<keyword evidence="10" id="KW-1185">Reference proteome</keyword>
<dbReference type="SUPFAM" id="SSF103481">
    <property type="entry name" value="Multidrug resistance efflux transporter EmrE"/>
    <property type="match status" value="2"/>
</dbReference>
<evidence type="ECO:0000256" key="4">
    <source>
        <dbReference type="ARBA" id="ARBA00022692"/>
    </source>
</evidence>
<dbReference type="OrthoDB" id="9805239at2"/>
<feature type="transmembrane region" description="Helical" evidence="7">
    <location>
        <begin position="90"/>
        <end position="110"/>
    </location>
</feature>
<feature type="transmembrane region" description="Helical" evidence="7">
    <location>
        <begin position="122"/>
        <end position="141"/>
    </location>
</feature>
<dbReference type="PANTHER" id="PTHR32322">
    <property type="entry name" value="INNER MEMBRANE TRANSPORTER"/>
    <property type="match status" value="1"/>
</dbReference>
<dbReference type="EMBL" id="AE015927">
    <property type="protein sequence ID" value="AAO35567.1"/>
    <property type="molecule type" value="Genomic_DNA"/>
</dbReference>
<evidence type="ECO:0000313" key="9">
    <source>
        <dbReference type="EMBL" id="AAO35567.1"/>
    </source>
</evidence>
<feature type="domain" description="EamA" evidence="8">
    <location>
        <begin position="6"/>
        <end position="139"/>
    </location>
</feature>
<evidence type="ECO:0000259" key="8">
    <source>
        <dbReference type="Pfam" id="PF00892"/>
    </source>
</evidence>
<evidence type="ECO:0000256" key="6">
    <source>
        <dbReference type="ARBA" id="ARBA00023136"/>
    </source>
</evidence>
<dbReference type="PANTHER" id="PTHR32322:SF18">
    <property type="entry name" value="S-ADENOSYLMETHIONINE_S-ADENOSYLHOMOCYSTEINE TRANSPORTER"/>
    <property type="match status" value="1"/>
</dbReference>
<gene>
    <name evidence="9" type="ordered locus">CTC_00979</name>
</gene>
<feature type="transmembrane region" description="Helical" evidence="7">
    <location>
        <begin position="153"/>
        <end position="172"/>
    </location>
</feature>
<dbReference type="GeneID" id="24253755"/>
<sequence length="301" mass="33439">MKDVKKAHFLAIILMILWGMSYLSIKVVVHEIHPVLSAFYRFLIAAIILFIYLKVRYPEEKVLKEDKIKMALGGFFGVAMYFLFENYAVYFTTASNVAIIISSIPIFTLISQRIIFKEKINVVKAIGASLSIIGIGIILLSKGKVSLFSKGTIGDLMGIGAALCWVAYTVVISKLKGNYRSIVITTYQTIWGCIFLSPSIFIFQHSIMPSTKAIANLLYLSFFCTCIGYAIYIYCQNKLGATVITTYINLQPIVSIISAKILLNENINSKQILGSAIIIIGLFLASKSEKINKQIIEALKG</sequence>